<dbReference type="PANTHER" id="PTHR10963">
    <property type="entry name" value="GLYCOSYL HYDROLASE-RELATED"/>
    <property type="match status" value="1"/>
</dbReference>
<accession>A0A7R9M3F2</accession>
<evidence type="ECO:0000313" key="3">
    <source>
        <dbReference type="EMBL" id="CAD7652739.1"/>
    </source>
</evidence>
<dbReference type="AlphaFoldDB" id="A0A7R9M3F2"/>
<name>A0A7R9M3F2_9ACAR</name>
<evidence type="ECO:0000256" key="1">
    <source>
        <dbReference type="ARBA" id="ARBA00006865"/>
    </source>
</evidence>
<feature type="domain" description="GH16" evidence="2">
    <location>
        <begin position="36"/>
        <end position="279"/>
    </location>
</feature>
<dbReference type="Pfam" id="PF00722">
    <property type="entry name" value="Glyco_hydro_16"/>
    <property type="match status" value="1"/>
</dbReference>
<evidence type="ECO:0000259" key="2">
    <source>
        <dbReference type="PROSITE" id="PS51762"/>
    </source>
</evidence>
<keyword evidence="4" id="KW-1185">Reference proteome</keyword>
<dbReference type="PROSITE" id="PS51762">
    <property type="entry name" value="GH16_2"/>
    <property type="match status" value="1"/>
</dbReference>
<dbReference type="GO" id="GO:0004553">
    <property type="term" value="F:hydrolase activity, hydrolyzing O-glycosyl compounds"/>
    <property type="evidence" value="ECO:0007669"/>
    <property type="project" value="InterPro"/>
</dbReference>
<dbReference type="InterPro" id="IPR000757">
    <property type="entry name" value="Beta-glucanase-like"/>
</dbReference>
<dbReference type="InterPro" id="IPR013320">
    <property type="entry name" value="ConA-like_dom_sf"/>
</dbReference>
<evidence type="ECO:0000313" key="4">
    <source>
        <dbReference type="Proteomes" id="UP000728032"/>
    </source>
</evidence>
<reference evidence="3" key="1">
    <citation type="submission" date="2020-11" db="EMBL/GenBank/DDBJ databases">
        <authorList>
            <person name="Tran Van P."/>
        </authorList>
    </citation>
    <scope>NUCLEOTIDE SEQUENCE</scope>
</reference>
<dbReference type="SUPFAM" id="SSF49899">
    <property type="entry name" value="Concanavalin A-like lectins/glucanases"/>
    <property type="match status" value="1"/>
</dbReference>
<dbReference type="EMBL" id="CAJPVJ010005889">
    <property type="protein sequence ID" value="CAG2169926.1"/>
    <property type="molecule type" value="Genomic_DNA"/>
</dbReference>
<dbReference type="EMBL" id="OC920714">
    <property type="protein sequence ID" value="CAD7652739.1"/>
    <property type="molecule type" value="Genomic_DNA"/>
</dbReference>
<dbReference type="Gene3D" id="2.60.120.200">
    <property type="match status" value="1"/>
</dbReference>
<sequence>MTVSTPYTPFRGYGLIKVGLSVCWPVFGGWVEVWRDDFNGNSLNPNNWKFETGGGGWGNNELEYYTNGQNVQVANGVLTIQVKVQNQGGNNFTSSRLNSLQAWTYGYFQARAKLPNGYDLWPAIWLYPQSNTYGTWAASGEIDIMEYRGQVNNTILGTIQYGAQWPNNAALGSGATAFPYDFSANYHIFGVQWNKTTISWLVDGKPYFSTNINRNMSTGAPYTAFGQPFDKPFFWILNVAVGGNFFPTNVYGPQVTPAQASQWAQPNMYVDYVSVSQWQ</sequence>
<organism evidence="3">
    <name type="scientific">Oppiella nova</name>
    <dbReference type="NCBI Taxonomy" id="334625"/>
    <lineage>
        <taxon>Eukaryota</taxon>
        <taxon>Metazoa</taxon>
        <taxon>Ecdysozoa</taxon>
        <taxon>Arthropoda</taxon>
        <taxon>Chelicerata</taxon>
        <taxon>Arachnida</taxon>
        <taxon>Acari</taxon>
        <taxon>Acariformes</taxon>
        <taxon>Sarcoptiformes</taxon>
        <taxon>Oribatida</taxon>
        <taxon>Brachypylina</taxon>
        <taxon>Oppioidea</taxon>
        <taxon>Oppiidae</taxon>
        <taxon>Oppiella</taxon>
    </lineage>
</organism>
<protein>
    <recommendedName>
        <fullName evidence="2">GH16 domain-containing protein</fullName>
    </recommendedName>
</protein>
<dbReference type="Proteomes" id="UP000728032">
    <property type="component" value="Unassembled WGS sequence"/>
</dbReference>
<dbReference type="GO" id="GO:0005975">
    <property type="term" value="P:carbohydrate metabolic process"/>
    <property type="evidence" value="ECO:0007669"/>
    <property type="project" value="InterPro"/>
</dbReference>
<dbReference type="CDD" id="cd08023">
    <property type="entry name" value="GH16_laminarinase_like"/>
    <property type="match status" value="1"/>
</dbReference>
<dbReference type="InterPro" id="IPR050546">
    <property type="entry name" value="Glycosyl_Hydrlase_16"/>
</dbReference>
<dbReference type="PANTHER" id="PTHR10963:SF55">
    <property type="entry name" value="GLYCOSIDE HYDROLASE FAMILY 16 PROTEIN"/>
    <property type="match status" value="1"/>
</dbReference>
<gene>
    <name evidence="3" type="ORF">ONB1V03_LOCUS9398</name>
</gene>
<comment type="similarity">
    <text evidence="1">Belongs to the glycosyl hydrolase 16 family.</text>
</comment>
<proteinExistence type="inferred from homology"/>
<dbReference type="OrthoDB" id="4991342at2759"/>